<keyword evidence="12" id="KW-1185">Reference proteome</keyword>
<dbReference type="Proteomes" id="UP000232875">
    <property type="component" value="Unassembled WGS sequence"/>
</dbReference>
<dbReference type="PANTHER" id="PTHR45683">
    <property type="entry name" value="MITOCHONDRIAL NICOTINAMIDE ADENINE DINUCLEOTIDE TRANSPORTER 1-RELATED-RELATED"/>
    <property type="match status" value="1"/>
</dbReference>
<dbReference type="InterPro" id="IPR002716">
    <property type="entry name" value="PIN_dom"/>
</dbReference>
<dbReference type="InterPro" id="IPR023395">
    <property type="entry name" value="MCP_dom_sf"/>
</dbReference>
<dbReference type="InterPro" id="IPR029060">
    <property type="entry name" value="PIN-like_dom_sf"/>
</dbReference>
<dbReference type="SUPFAM" id="SSF88723">
    <property type="entry name" value="PIN domain-like"/>
    <property type="match status" value="1"/>
</dbReference>
<dbReference type="Pfam" id="PF13638">
    <property type="entry name" value="PIN_4"/>
    <property type="match status" value="1"/>
</dbReference>
<feature type="repeat" description="Solcar" evidence="8">
    <location>
        <begin position="1"/>
        <end position="74"/>
    </location>
</feature>
<keyword evidence="5" id="KW-0677">Repeat</keyword>
<feature type="domain" description="PIN" evidence="10">
    <location>
        <begin position="167"/>
        <end position="328"/>
    </location>
</feature>
<sequence length="395" mass="44390">MIGYLPTWAIYFCVYDLQTKSTPQDVRYWNTLDAFVKIYQREGLGAFYRGLFASLLGITHVAVQFPLYEWFKELAHKYEQRDTLGPGTILICSGGSKMVASIATYPHERSAGPVRVTIARGDADALEIGETWTTEELMDADADEERTGEEASSTPFLPFAQTNSVLWVLDTNVLLGLLDALQHVFQRALAAVQSGVLEAPPLYLIVPLIVLEELDNLKHTERLLDHNDAVQQRPVATVGAAARRASRWLLESVQHQKHTRGLYSPAQWVLHVQTQAFTHHQNISLTNDQRIVALSVSMRATHSQVMLVSNDTNARTFAEIEGVLTMDLHALLCALKSLKGKSAEERLWWVCASPEFHYLFSDPHAVRHLTETNWASMYRKAAMLAQENTDIDMDA</sequence>
<keyword evidence="6" id="KW-1133">Transmembrane helix</keyword>
<evidence type="ECO:0000256" key="1">
    <source>
        <dbReference type="ARBA" id="ARBA00004141"/>
    </source>
</evidence>
<dbReference type="AlphaFoldDB" id="A0A2N1J814"/>
<dbReference type="EMBL" id="KZ454994">
    <property type="protein sequence ID" value="PKI82694.1"/>
    <property type="molecule type" value="Genomic_DNA"/>
</dbReference>
<evidence type="ECO:0000256" key="8">
    <source>
        <dbReference type="PROSITE-ProRule" id="PRU00282"/>
    </source>
</evidence>
<dbReference type="Gene3D" id="3.40.50.1010">
    <property type="entry name" value="5'-nuclease"/>
    <property type="match status" value="1"/>
</dbReference>
<dbReference type="GO" id="GO:0055085">
    <property type="term" value="P:transmembrane transport"/>
    <property type="evidence" value="ECO:0007669"/>
    <property type="project" value="InterPro"/>
</dbReference>
<keyword evidence="3 9" id="KW-0813">Transport</keyword>
<dbReference type="Gene3D" id="1.50.40.10">
    <property type="entry name" value="Mitochondrial carrier domain"/>
    <property type="match status" value="1"/>
</dbReference>
<evidence type="ECO:0000256" key="5">
    <source>
        <dbReference type="ARBA" id="ARBA00022737"/>
    </source>
</evidence>
<evidence type="ECO:0000259" key="10">
    <source>
        <dbReference type="Pfam" id="PF13638"/>
    </source>
</evidence>
<protein>
    <recommendedName>
        <fullName evidence="10">PIN domain-containing protein</fullName>
    </recommendedName>
</protein>
<reference evidence="11 12" key="1">
    <citation type="submission" date="2017-10" db="EMBL/GenBank/DDBJ databases">
        <title>A novel species of cold-tolerant Malassezia isolated from bats.</title>
        <authorList>
            <person name="Lorch J.M."/>
            <person name="Palmer J.M."/>
            <person name="Vanderwolf K.J."/>
            <person name="Schmidt K.Z."/>
            <person name="Verant M.L."/>
            <person name="Weller T.J."/>
            <person name="Blehert D.S."/>
        </authorList>
    </citation>
    <scope>NUCLEOTIDE SEQUENCE [LARGE SCALE GENOMIC DNA]</scope>
    <source>
        <strain evidence="11 12">NWHC:44797-103</strain>
    </source>
</reference>
<dbReference type="GO" id="GO:0006862">
    <property type="term" value="P:nucleotide transport"/>
    <property type="evidence" value="ECO:0007669"/>
    <property type="project" value="InterPro"/>
</dbReference>
<keyword evidence="4 8" id="KW-0812">Transmembrane</keyword>
<accession>A0A2N1J814</accession>
<evidence type="ECO:0000313" key="11">
    <source>
        <dbReference type="EMBL" id="PKI82694.1"/>
    </source>
</evidence>
<dbReference type="InterPro" id="IPR044712">
    <property type="entry name" value="SLC25A32-like"/>
</dbReference>
<dbReference type="SUPFAM" id="SSF103506">
    <property type="entry name" value="Mitochondrial carrier"/>
    <property type="match status" value="1"/>
</dbReference>
<evidence type="ECO:0000256" key="7">
    <source>
        <dbReference type="ARBA" id="ARBA00023136"/>
    </source>
</evidence>
<evidence type="ECO:0000256" key="6">
    <source>
        <dbReference type="ARBA" id="ARBA00022989"/>
    </source>
</evidence>
<evidence type="ECO:0000313" key="12">
    <source>
        <dbReference type="Proteomes" id="UP000232875"/>
    </source>
</evidence>
<organism evidence="11 12">
    <name type="scientific">Malassezia vespertilionis</name>
    <dbReference type="NCBI Taxonomy" id="2020962"/>
    <lineage>
        <taxon>Eukaryota</taxon>
        <taxon>Fungi</taxon>
        <taxon>Dikarya</taxon>
        <taxon>Basidiomycota</taxon>
        <taxon>Ustilaginomycotina</taxon>
        <taxon>Malasseziomycetes</taxon>
        <taxon>Malasseziales</taxon>
        <taxon>Malasseziaceae</taxon>
        <taxon>Malassezia</taxon>
    </lineage>
</organism>
<name>A0A2N1J814_9BASI</name>
<dbReference type="GO" id="GO:0016020">
    <property type="term" value="C:membrane"/>
    <property type="evidence" value="ECO:0007669"/>
    <property type="project" value="UniProtKB-SubCell"/>
</dbReference>
<dbReference type="Pfam" id="PF00153">
    <property type="entry name" value="Mito_carr"/>
    <property type="match status" value="1"/>
</dbReference>
<dbReference type="OrthoDB" id="2017974at2759"/>
<proteinExistence type="inferred from homology"/>
<comment type="subcellular location">
    <subcellularLocation>
        <location evidence="1">Membrane</location>
        <topology evidence="1">Multi-pass membrane protein</topology>
    </subcellularLocation>
</comment>
<evidence type="ECO:0000256" key="2">
    <source>
        <dbReference type="ARBA" id="ARBA00006375"/>
    </source>
</evidence>
<evidence type="ECO:0000256" key="9">
    <source>
        <dbReference type="RuleBase" id="RU000488"/>
    </source>
</evidence>
<gene>
    <name evidence="11" type="ORF">MVES_003530</name>
</gene>
<evidence type="ECO:0000256" key="3">
    <source>
        <dbReference type="ARBA" id="ARBA00022448"/>
    </source>
</evidence>
<dbReference type="GO" id="GO:0004540">
    <property type="term" value="F:RNA nuclease activity"/>
    <property type="evidence" value="ECO:0007669"/>
    <property type="project" value="UniProtKB-ARBA"/>
</dbReference>
<dbReference type="PROSITE" id="PS50920">
    <property type="entry name" value="SOLCAR"/>
    <property type="match status" value="1"/>
</dbReference>
<dbReference type="InterPro" id="IPR018108">
    <property type="entry name" value="MCP_transmembrane"/>
</dbReference>
<keyword evidence="7 8" id="KW-0472">Membrane</keyword>
<evidence type="ECO:0000256" key="4">
    <source>
        <dbReference type="ARBA" id="ARBA00022692"/>
    </source>
</evidence>
<comment type="similarity">
    <text evidence="2 9">Belongs to the mitochondrial carrier (TC 2.A.29) family.</text>
</comment>